<evidence type="ECO:0000256" key="11">
    <source>
        <dbReference type="PIRSR" id="PIRSR006268-2"/>
    </source>
</evidence>
<evidence type="ECO:0000256" key="5">
    <source>
        <dbReference type="ARBA" id="ARBA00022723"/>
    </source>
</evidence>
<sequence length="331" mass="34818">MTAHLTRRHLLAATGAAGLGLAAPGLLRAASATQHVTGAAFASDWSVTLANGANGAALKPRFDQLLASIDRMMSPWRADSEISAFNLTRGEASRISDETAFTAEAALAVAAESDGWFDPTIGPLVARYGFGPIEGTVGPEDEAAPRWRSLAVEGDRLVKRQPGLTMDLCGIAKGRALDLMALELRESGHDDFLIAISGELLSKGRHPEGRPWQVAVEDPRPETDGAFGVLRLDNAAVATSGLRAQSYDLGGSRYSHIIDPYHARPVGGEIASVSVIAPDAMTADGWATALTAAGAKGPALARRRGIVSLFLFHDGAALRSESVNGFDRFLL</sequence>
<keyword evidence="12" id="KW-0732">Signal</keyword>
<dbReference type="PROSITE" id="PS51318">
    <property type="entry name" value="TAT"/>
    <property type="match status" value="1"/>
</dbReference>
<feature type="binding site" evidence="11">
    <location>
        <position position="170"/>
    </location>
    <ligand>
        <name>Mg(2+)</name>
        <dbReference type="ChEBI" id="CHEBI:18420"/>
    </ligand>
</feature>
<dbReference type="OrthoDB" id="9778595at2"/>
<keyword evidence="7 10" id="KW-0460">Magnesium</keyword>
<feature type="signal peptide" evidence="12">
    <location>
        <begin position="1"/>
        <end position="22"/>
    </location>
</feature>
<keyword evidence="5 10" id="KW-0479">Metal-binding</keyword>
<dbReference type="PATRIC" id="fig|1486262.3.peg.639"/>
<feature type="binding site" evidence="11">
    <location>
        <position position="288"/>
    </location>
    <ligand>
        <name>Mg(2+)</name>
        <dbReference type="ChEBI" id="CHEBI:18420"/>
    </ligand>
</feature>
<dbReference type="EC" id="2.7.1.180" evidence="1 10"/>
<dbReference type="GO" id="GO:0046872">
    <property type="term" value="F:metal ion binding"/>
    <property type="evidence" value="ECO:0007669"/>
    <property type="project" value="UniProtKB-UniRule"/>
</dbReference>
<comment type="cofactor">
    <cofactor evidence="11">
        <name>Mg(2+)</name>
        <dbReference type="ChEBI" id="CHEBI:18420"/>
    </cofactor>
    <cofactor evidence="11">
        <name>Mn(2+)</name>
        <dbReference type="ChEBI" id="CHEBI:29035"/>
    </cofactor>
    <text evidence="11">Magnesium. Can also use manganese.</text>
</comment>
<dbReference type="PANTHER" id="PTHR30040:SF2">
    <property type="entry name" value="FAD:PROTEIN FMN TRANSFERASE"/>
    <property type="match status" value="1"/>
</dbReference>
<keyword evidence="3 10" id="KW-0285">Flavoprotein</keyword>
<dbReference type="AlphaFoldDB" id="A0A0D5LL51"/>
<evidence type="ECO:0000256" key="12">
    <source>
        <dbReference type="SAM" id="SignalP"/>
    </source>
</evidence>
<accession>A0A0D5LL51</accession>
<name>A0A0D5LL51_MAREN</name>
<comment type="catalytic activity">
    <reaction evidence="9 10">
        <text>L-threonyl-[protein] + FAD = FMN-L-threonyl-[protein] + AMP + H(+)</text>
        <dbReference type="Rhea" id="RHEA:36847"/>
        <dbReference type="Rhea" id="RHEA-COMP:11060"/>
        <dbReference type="Rhea" id="RHEA-COMP:11061"/>
        <dbReference type="ChEBI" id="CHEBI:15378"/>
        <dbReference type="ChEBI" id="CHEBI:30013"/>
        <dbReference type="ChEBI" id="CHEBI:57692"/>
        <dbReference type="ChEBI" id="CHEBI:74257"/>
        <dbReference type="ChEBI" id="CHEBI:456215"/>
        <dbReference type="EC" id="2.7.1.180"/>
    </reaction>
</comment>
<evidence type="ECO:0000256" key="6">
    <source>
        <dbReference type="ARBA" id="ARBA00022827"/>
    </source>
</evidence>
<dbReference type="HOGENOM" id="CLU_044403_0_2_5"/>
<keyword evidence="4 10" id="KW-0808">Transferase</keyword>
<keyword evidence="14" id="KW-1185">Reference proteome</keyword>
<protein>
    <recommendedName>
        <fullName evidence="2 10">FAD:protein FMN transferase</fullName>
        <ecNumber evidence="1 10">2.7.1.180</ecNumber>
    </recommendedName>
    <alternativeName>
        <fullName evidence="8 10">Flavin transferase</fullName>
    </alternativeName>
</protein>
<feature type="chain" id="PRO_5039911951" description="FAD:protein FMN transferase" evidence="12">
    <location>
        <begin position="23"/>
        <end position="331"/>
    </location>
</feature>
<dbReference type="InterPro" id="IPR006311">
    <property type="entry name" value="TAT_signal"/>
</dbReference>
<dbReference type="RefSeq" id="WP_045679499.1">
    <property type="nucleotide sequence ID" value="NZ_CP010803.1"/>
</dbReference>
<keyword evidence="6 10" id="KW-0274">FAD</keyword>
<evidence type="ECO:0000256" key="10">
    <source>
        <dbReference type="PIRNR" id="PIRNR006268"/>
    </source>
</evidence>
<dbReference type="Gene3D" id="3.10.520.10">
    <property type="entry name" value="ApbE-like domains"/>
    <property type="match status" value="1"/>
</dbReference>
<evidence type="ECO:0000313" key="13">
    <source>
        <dbReference type="EMBL" id="AJY44909.1"/>
    </source>
</evidence>
<dbReference type="GO" id="GO:0016740">
    <property type="term" value="F:transferase activity"/>
    <property type="evidence" value="ECO:0007669"/>
    <property type="project" value="UniProtKB-UniRule"/>
</dbReference>
<proteinExistence type="inferred from homology"/>
<evidence type="ECO:0000256" key="4">
    <source>
        <dbReference type="ARBA" id="ARBA00022679"/>
    </source>
</evidence>
<evidence type="ECO:0000256" key="1">
    <source>
        <dbReference type="ARBA" id="ARBA00011955"/>
    </source>
</evidence>
<organism evidence="13 14">
    <name type="scientific">Martelella endophytica</name>
    <dbReference type="NCBI Taxonomy" id="1486262"/>
    <lineage>
        <taxon>Bacteria</taxon>
        <taxon>Pseudomonadati</taxon>
        <taxon>Pseudomonadota</taxon>
        <taxon>Alphaproteobacteria</taxon>
        <taxon>Hyphomicrobiales</taxon>
        <taxon>Aurantimonadaceae</taxon>
        <taxon>Martelella</taxon>
    </lineage>
</organism>
<dbReference type="KEGG" id="mey:TM49_03140"/>
<dbReference type="PIRSF" id="PIRSF006268">
    <property type="entry name" value="ApbE"/>
    <property type="match status" value="1"/>
</dbReference>
<dbReference type="Pfam" id="PF02424">
    <property type="entry name" value="ApbE"/>
    <property type="match status" value="1"/>
</dbReference>
<dbReference type="Proteomes" id="UP000032611">
    <property type="component" value="Chromosome"/>
</dbReference>
<evidence type="ECO:0000256" key="9">
    <source>
        <dbReference type="ARBA" id="ARBA00048540"/>
    </source>
</evidence>
<feature type="binding site" evidence="11">
    <location>
        <position position="284"/>
    </location>
    <ligand>
        <name>Mg(2+)</name>
        <dbReference type="ChEBI" id="CHEBI:18420"/>
    </ligand>
</feature>
<evidence type="ECO:0000313" key="14">
    <source>
        <dbReference type="Proteomes" id="UP000032611"/>
    </source>
</evidence>
<evidence type="ECO:0000256" key="3">
    <source>
        <dbReference type="ARBA" id="ARBA00022630"/>
    </source>
</evidence>
<dbReference type="SUPFAM" id="SSF143631">
    <property type="entry name" value="ApbE-like"/>
    <property type="match status" value="1"/>
</dbReference>
<reference evidence="13 14" key="1">
    <citation type="journal article" date="2015" name="Genome Announc.">
        <title>Complete genome sequence of Martelella endophytica YC6887, which has antifungal activity associated with a halophyte.</title>
        <authorList>
            <person name="Khan A."/>
            <person name="Khan H."/>
            <person name="Chung E.J."/>
            <person name="Hossain M.T."/>
            <person name="Chung Y.R."/>
        </authorList>
    </citation>
    <scope>NUCLEOTIDE SEQUENCE [LARGE SCALE GENOMIC DNA]</scope>
    <source>
        <strain evidence="13">YC6887</strain>
    </source>
</reference>
<dbReference type="InterPro" id="IPR024932">
    <property type="entry name" value="ApbE"/>
</dbReference>
<evidence type="ECO:0000256" key="2">
    <source>
        <dbReference type="ARBA" id="ARBA00016337"/>
    </source>
</evidence>
<dbReference type="PANTHER" id="PTHR30040">
    <property type="entry name" value="THIAMINE BIOSYNTHESIS LIPOPROTEIN APBE"/>
    <property type="match status" value="1"/>
</dbReference>
<dbReference type="InterPro" id="IPR003374">
    <property type="entry name" value="ApbE-like_sf"/>
</dbReference>
<gene>
    <name evidence="13" type="ORF">TM49_03140</name>
</gene>
<comment type="similarity">
    <text evidence="10">Belongs to the ApbE family.</text>
</comment>
<evidence type="ECO:0000256" key="8">
    <source>
        <dbReference type="ARBA" id="ARBA00031306"/>
    </source>
</evidence>
<dbReference type="EMBL" id="CP010803">
    <property type="protein sequence ID" value="AJY44909.1"/>
    <property type="molecule type" value="Genomic_DNA"/>
</dbReference>
<dbReference type="STRING" id="1486262.TM49_03140"/>
<evidence type="ECO:0000256" key="7">
    <source>
        <dbReference type="ARBA" id="ARBA00022842"/>
    </source>
</evidence>